<evidence type="ECO:0000313" key="2">
    <source>
        <dbReference type="EMBL" id="GAV93241.1"/>
    </source>
</evidence>
<sequence length="1042" mass="117717">MFDGADQNSFENADTKLGPLKLNSVDFVSVLKIFKKRYTSLVTKDGYRPENLIKDNMSQSRLSFLNKPDTGKGDKKPSKYNLLKKTEDEEATQRSVYNAMINSPSSSDNPIDKPTFPESHWGAFNSDHLEYIYRESVEYVHSENNTSINRMRFITGEPMGNSPSVLTIRLHIRLVQCLAMNVVWFLNRLFQDIVSLGLETRALGRSSSKAGNPVWSDCNSTNRIGDGNISRAMEFLRKNSSSWAKVDKEPSFIVVEFDIVDNLIGVVNTDAELRGAACPEWTCYSNTDNEKYGMTSGISNMVEDRDCTENTKNFTHSFPTTVSCEDLVDTDPLANLGELSSVIPGSKFNNYEPLKAGTDTVKIYNTSNVEISLPAKGNELKSVMKHMVALIGRAVRKLDDCHMYNGVLIENTRTYESSELFLPLTCTNPSLIYRIAYQLFVTVVLTCTRSLRQTFKSDILPQNNPRANPKYAIEFGYEDTTFSSTSFASGRLRISTRMCECKIQCSTFNEPDNARTLRYMKNYGSSLSVDEQSSRHHNSHRHIPYDLSFWNKNRKKIGDLFQSSDECSHDIMSECYTSTQLHHIFCGNVLMVYRGDNFHINQRNNCLDVHHKYRNGGKYGDGVCMRQLMDNASAVQDISATKIRRRDDVVNKLGKRYGDNISVRDSANMIAKVVSQLTTMTRYLCNICNHPNNGKEFEMTIFRYTDQCYPLIEILLTFCEHEKLNNVFEKYKEARDARTEAVKDSGGVLDDSPLVAAILKAAIRFFICVVDFVSKGYNASVSSAINRRGYLVSTTSISGFRYHAESVKPEVEFHEVIGTMNSSVCYADFFSFSTNSAQRTDDDTCSFLGGLGGLESFIGSGSNQKDSIRDDKNISTLFSIYADEILKEDNDGIVEVGEIKTLKEVKDVEETRVEGMEKTNVSSEVEETKVEGMKKTNVSLEVEETKVEGMKKTNVSLEVEETKVEGMKKTSVSSEVEETKVEGMRKTSVSSEVEETDDDKEEERLYLKRKMEVKRKKAKKAKNTSPLPNNDDSDSEESYDFH</sequence>
<feature type="compositionally biased region" description="Acidic residues" evidence="1">
    <location>
        <begin position="1031"/>
        <end position="1042"/>
    </location>
</feature>
<accession>A0A1Q3DL94</accession>
<name>A0A1Q3DL94_9VIRU</name>
<feature type="region of interest" description="Disordered" evidence="1">
    <location>
        <begin position="913"/>
        <end position="932"/>
    </location>
</feature>
<organism evidence="2">
    <name type="scientific">Chionoecetes opilio bacilliform virus</name>
    <dbReference type="NCBI Taxonomy" id="1825681"/>
    <lineage>
        <taxon>Viruses</taxon>
        <taxon>Viruses incertae sedis</taxon>
        <taxon>Naldaviricetes</taxon>
        <taxon>Nimaviridae</taxon>
    </lineage>
</organism>
<reference evidence="2" key="1">
    <citation type="submission" date="2017-01" db="EMBL/GenBank/DDBJ databases">
        <title>Draft genome sequence of uncultured bacilliform virus purified from snow crab.</title>
        <authorList>
            <person name="Takano T."/>
        </authorList>
    </citation>
    <scope>NUCLEOTIDE SEQUENCE</scope>
    <source>
        <strain evidence="2">Isolate_1</strain>
    </source>
</reference>
<comment type="caution">
    <text evidence="2">The sequence shown here is derived from an EMBL/GenBank/DDBJ whole genome shotgun (WGS) entry which is preliminary data.</text>
</comment>
<dbReference type="EMBL" id="BDLS01000002">
    <property type="protein sequence ID" value="GAV93241.1"/>
    <property type="molecule type" value="Genomic_DNA"/>
</dbReference>
<proteinExistence type="predicted"/>
<evidence type="ECO:0000256" key="1">
    <source>
        <dbReference type="SAM" id="MobiDB-lite"/>
    </source>
</evidence>
<gene>
    <name evidence="2" type="ORF">SCV_121</name>
</gene>
<feature type="compositionally biased region" description="Acidic residues" evidence="1">
    <location>
        <begin position="992"/>
        <end position="1001"/>
    </location>
</feature>
<protein>
    <recommendedName>
        <fullName evidence="3">Wsv285-like protein</fullName>
    </recommendedName>
</protein>
<evidence type="ECO:0008006" key="3">
    <source>
        <dbReference type="Google" id="ProtNLM"/>
    </source>
</evidence>
<feature type="region of interest" description="Disordered" evidence="1">
    <location>
        <begin position="966"/>
        <end position="1042"/>
    </location>
</feature>
<feature type="compositionally biased region" description="Basic residues" evidence="1">
    <location>
        <begin position="1011"/>
        <end position="1022"/>
    </location>
</feature>